<evidence type="ECO:0000313" key="8">
    <source>
        <dbReference type="Proteomes" id="UP000733379"/>
    </source>
</evidence>
<comment type="similarity">
    <text evidence="1">Belongs to the LysR transcriptional regulatory family.</text>
</comment>
<dbReference type="EMBL" id="JAHKNI010000030">
    <property type="protein sequence ID" value="MBU3068099.1"/>
    <property type="molecule type" value="Genomic_DNA"/>
</dbReference>
<dbReference type="SUPFAM" id="SSF53850">
    <property type="entry name" value="Periplasmic binding protein-like II"/>
    <property type="match status" value="1"/>
</dbReference>
<proteinExistence type="inferred from homology"/>
<keyword evidence="8" id="KW-1185">Reference proteome</keyword>
<dbReference type="PANTHER" id="PTHR30346">
    <property type="entry name" value="TRANSCRIPTIONAL DUAL REGULATOR HCAR-RELATED"/>
    <property type="match status" value="1"/>
</dbReference>
<evidence type="ECO:0000256" key="3">
    <source>
        <dbReference type="ARBA" id="ARBA00023125"/>
    </source>
</evidence>
<dbReference type="Proteomes" id="UP000733379">
    <property type="component" value="Unassembled WGS sequence"/>
</dbReference>
<accession>A0ABS6BFW9</accession>
<evidence type="ECO:0000313" key="7">
    <source>
        <dbReference type="EMBL" id="MBU3068099.1"/>
    </source>
</evidence>
<dbReference type="PROSITE" id="PS50931">
    <property type="entry name" value="HTH_LYSR"/>
    <property type="match status" value="1"/>
</dbReference>
<name>A0ABS6BFW9_9NOCA</name>
<dbReference type="InterPro" id="IPR000847">
    <property type="entry name" value="LysR_HTH_N"/>
</dbReference>
<keyword evidence="2" id="KW-0805">Transcription regulation</keyword>
<dbReference type="Gene3D" id="3.40.190.10">
    <property type="entry name" value="Periplasmic binding protein-like II"/>
    <property type="match status" value="2"/>
</dbReference>
<evidence type="ECO:0000256" key="4">
    <source>
        <dbReference type="ARBA" id="ARBA00023159"/>
    </source>
</evidence>
<comment type="caution">
    <text evidence="7">The sequence shown here is derived from an EMBL/GenBank/DDBJ whole genome shotgun (WGS) entry which is preliminary data.</text>
</comment>
<protein>
    <submittedName>
        <fullName evidence="7">LysR family transcriptional regulator</fullName>
    </submittedName>
</protein>
<dbReference type="InterPro" id="IPR005119">
    <property type="entry name" value="LysR_subst-bd"/>
</dbReference>
<dbReference type="Pfam" id="PF03466">
    <property type="entry name" value="LysR_substrate"/>
    <property type="match status" value="1"/>
</dbReference>
<dbReference type="RefSeq" id="WP_215924274.1">
    <property type="nucleotide sequence ID" value="NZ_JAHKNI010000030.1"/>
</dbReference>
<keyword evidence="4" id="KW-0010">Activator</keyword>
<gene>
    <name evidence="7" type="ORF">KO481_42110</name>
</gene>
<keyword evidence="5" id="KW-0804">Transcription</keyword>
<dbReference type="SUPFAM" id="SSF46785">
    <property type="entry name" value="Winged helix' DNA-binding domain"/>
    <property type="match status" value="1"/>
</dbReference>
<evidence type="ECO:0000256" key="2">
    <source>
        <dbReference type="ARBA" id="ARBA00023015"/>
    </source>
</evidence>
<feature type="domain" description="HTH lysR-type" evidence="6">
    <location>
        <begin position="4"/>
        <end position="61"/>
    </location>
</feature>
<evidence type="ECO:0000259" key="6">
    <source>
        <dbReference type="PROSITE" id="PS50931"/>
    </source>
</evidence>
<dbReference type="PRINTS" id="PR00039">
    <property type="entry name" value="HTHLYSR"/>
</dbReference>
<reference evidence="7 8" key="1">
    <citation type="submission" date="2021-06" db="EMBL/GenBank/DDBJ databases">
        <title>Actinomycetes sequencing.</title>
        <authorList>
            <person name="Shan Q."/>
        </authorList>
    </citation>
    <scope>NUCLEOTIDE SEQUENCE [LARGE SCALE GENOMIC DNA]</scope>
    <source>
        <strain evidence="7 8">NEAU-G5</strain>
    </source>
</reference>
<dbReference type="InterPro" id="IPR036388">
    <property type="entry name" value="WH-like_DNA-bd_sf"/>
</dbReference>
<dbReference type="Gene3D" id="1.10.10.10">
    <property type="entry name" value="Winged helix-like DNA-binding domain superfamily/Winged helix DNA-binding domain"/>
    <property type="match status" value="1"/>
</dbReference>
<dbReference type="PANTHER" id="PTHR30346:SF0">
    <property type="entry name" value="HCA OPERON TRANSCRIPTIONAL ACTIVATOR HCAR"/>
    <property type="match status" value="1"/>
</dbReference>
<dbReference type="InterPro" id="IPR036390">
    <property type="entry name" value="WH_DNA-bd_sf"/>
</dbReference>
<dbReference type="Pfam" id="PF00126">
    <property type="entry name" value="HTH_1"/>
    <property type="match status" value="1"/>
</dbReference>
<keyword evidence="3" id="KW-0238">DNA-binding</keyword>
<evidence type="ECO:0000256" key="5">
    <source>
        <dbReference type="ARBA" id="ARBA00023163"/>
    </source>
</evidence>
<evidence type="ECO:0000256" key="1">
    <source>
        <dbReference type="ARBA" id="ARBA00009437"/>
    </source>
</evidence>
<organism evidence="7 8">
    <name type="scientific">Nocardia albiluteola</name>
    <dbReference type="NCBI Taxonomy" id="2842303"/>
    <lineage>
        <taxon>Bacteria</taxon>
        <taxon>Bacillati</taxon>
        <taxon>Actinomycetota</taxon>
        <taxon>Actinomycetes</taxon>
        <taxon>Mycobacteriales</taxon>
        <taxon>Nocardiaceae</taxon>
        <taxon>Nocardia</taxon>
    </lineage>
</organism>
<sequence>MTDLDSAAVRAFVTAVDEGQFSSAAVMLGITQQAVSKRIAKLESDLDVRLFDRSRSGNTLTAAGLEMLPYARSMLAAADRTIAAARSELRPLRVAIVSERQATSQSVEYFLARNPESDIEIMISKAFTTSRDTLLSGRADVALARPHGGPRSLPAGISAVPAYVEPLCMLVNKNHPLAARKSVALAEIEPHPVWVPGASVSSEWADYFRELSEFSGIRVTTGWEPDLESVPGSNGDNGNSLPSLKTMLECIAVSDSLATFSGDGFLPPWNPHIRRLPITDPTPAYPYALLWKTSNVHPTLPHLIAHFRESYNRDTAADCWIPEVDRGTFLS</sequence>